<evidence type="ECO:0000313" key="3">
    <source>
        <dbReference type="Proteomes" id="UP000033109"/>
    </source>
</evidence>
<evidence type="ECO:0000256" key="1">
    <source>
        <dbReference type="SAM" id="Phobius"/>
    </source>
</evidence>
<protein>
    <submittedName>
        <fullName evidence="2">Uncharacterized protein</fullName>
    </submittedName>
</protein>
<evidence type="ECO:0000313" key="2">
    <source>
        <dbReference type="EMBL" id="AKD02033.1"/>
    </source>
</evidence>
<gene>
    <name evidence="2" type="ORF">PKOR_01380</name>
</gene>
<dbReference type="AlphaFoldDB" id="A0A0E3ZD33"/>
<feature type="transmembrane region" description="Helical" evidence="1">
    <location>
        <begin position="40"/>
        <end position="62"/>
    </location>
</feature>
<proteinExistence type="predicted"/>
<keyword evidence="1" id="KW-0472">Membrane</keyword>
<dbReference type="STRING" id="400092.PKOR_01380"/>
<reference evidence="2 3" key="1">
    <citation type="journal article" date="2015" name="Sci. Rep.">
        <title>Unraveling adaptation of Pontibacter korlensis to radiation and infertility in desert through complete genome and comparative transcriptomic analysis.</title>
        <authorList>
            <person name="Dai J."/>
            <person name="Dai W."/>
            <person name="Qiu C."/>
            <person name="Yang Z."/>
            <person name="Zhang Y."/>
            <person name="Zhou M."/>
            <person name="Zhang L."/>
            <person name="Fang C."/>
            <person name="Gao Q."/>
            <person name="Yang Q."/>
            <person name="Li X."/>
            <person name="Wang Z."/>
            <person name="Wang Z."/>
            <person name="Jia Z."/>
            <person name="Chen X."/>
        </authorList>
    </citation>
    <scope>NUCLEOTIDE SEQUENCE [LARGE SCALE GENOMIC DNA]</scope>
    <source>
        <strain evidence="2 3">X14-1T</strain>
    </source>
</reference>
<dbReference type="RefSeq" id="WP_046308742.1">
    <property type="nucleotide sequence ID" value="NZ_CBCSCY010000088.1"/>
</dbReference>
<dbReference type="OrthoDB" id="1268174at2"/>
<dbReference type="EMBL" id="CP009621">
    <property type="protein sequence ID" value="AKD02033.1"/>
    <property type="molecule type" value="Genomic_DNA"/>
</dbReference>
<organism evidence="2 3">
    <name type="scientific">Pontibacter korlensis</name>
    <dbReference type="NCBI Taxonomy" id="400092"/>
    <lineage>
        <taxon>Bacteria</taxon>
        <taxon>Pseudomonadati</taxon>
        <taxon>Bacteroidota</taxon>
        <taxon>Cytophagia</taxon>
        <taxon>Cytophagales</taxon>
        <taxon>Hymenobacteraceae</taxon>
        <taxon>Pontibacter</taxon>
    </lineage>
</organism>
<feature type="transmembrane region" description="Helical" evidence="1">
    <location>
        <begin position="6"/>
        <end position="28"/>
    </location>
</feature>
<dbReference type="HOGENOM" id="CLU_1667789_0_0_10"/>
<sequence>MEIASIIVILIMAVGLILTLIFLLGFLIKRRKATLRNAAISFASAVLSLSLLIVAEELFFSYNSENKKEVLVASREASIGGIVLKLYEDKTFEIGGFREVKSAGTYYLKSDTLFITASDNPKQKEYFTQSCFIMKEGYLEEVEDTGIGFLEIHVNKLK</sequence>
<keyword evidence="1" id="KW-0812">Transmembrane</keyword>
<dbReference type="Proteomes" id="UP000033109">
    <property type="component" value="Chromosome"/>
</dbReference>
<keyword evidence="1" id="KW-1133">Transmembrane helix</keyword>
<accession>A0A0E3ZD33</accession>
<dbReference type="KEGG" id="pko:PKOR_01380"/>
<name>A0A0E3ZD33_9BACT</name>
<keyword evidence="3" id="KW-1185">Reference proteome</keyword>
<dbReference type="PATRIC" id="fig|400092.3.peg.312"/>